<dbReference type="Proteomes" id="UP000018217">
    <property type="component" value="Unassembled WGS sequence"/>
</dbReference>
<proteinExistence type="predicted"/>
<evidence type="ECO:0000256" key="1">
    <source>
        <dbReference type="SAM" id="MobiDB-lite"/>
    </source>
</evidence>
<accession>V5Z638</accession>
<dbReference type="EMBL" id="CAHS01000014">
    <property type="protein sequence ID" value="CCG86743.1"/>
    <property type="molecule type" value="Genomic_DNA"/>
</dbReference>
<feature type="region of interest" description="Disordered" evidence="1">
    <location>
        <begin position="1"/>
        <end position="34"/>
    </location>
</feature>
<reference evidence="2 3" key="1">
    <citation type="journal article" date="2013" name="Syst. Appl. Microbiol.">
        <title>Phylogenetic position and virulence apparatus of the pear flower necrosis pathogen Erwinia piriflorinigrans CFBP 5888T as assessed by comparative genomics.</title>
        <authorList>
            <person name="Smits T.H."/>
            <person name="Rezzonico F."/>
            <person name="Lopez M.M."/>
            <person name="Blom J."/>
            <person name="Goesmann A."/>
            <person name="Frey J.E."/>
            <person name="Duffy B."/>
        </authorList>
    </citation>
    <scope>NUCLEOTIDE SEQUENCE [LARGE SCALE GENOMIC DNA]</scope>
    <source>
        <strain evidence="3">CFBP5888</strain>
    </source>
</reference>
<keyword evidence="3" id="KW-1185">Reference proteome</keyword>
<evidence type="ECO:0000313" key="3">
    <source>
        <dbReference type="Proteomes" id="UP000018217"/>
    </source>
</evidence>
<protein>
    <submittedName>
        <fullName evidence="2">Uncharacterized protein</fullName>
    </submittedName>
</protein>
<dbReference type="AlphaFoldDB" id="V5Z638"/>
<feature type="compositionally biased region" description="Gly residues" evidence="1">
    <location>
        <begin position="1"/>
        <end position="12"/>
    </location>
</feature>
<name>V5Z638_9GAMM</name>
<feature type="compositionally biased region" description="Low complexity" evidence="1">
    <location>
        <begin position="13"/>
        <end position="25"/>
    </location>
</feature>
<evidence type="ECO:0000313" key="2">
    <source>
        <dbReference type="EMBL" id="CCG86743.1"/>
    </source>
</evidence>
<organism evidence="2 3">
    <name type="scientific">Erwinia piriflorinigrans CFBP 5888</name>
    <dbReference type="NCBI Taxonomy" id="1161919"/>
    <lineage>
        <taxon>Bacteria</taxon>
        <taxon>Pseudomonadati</taxon>
        <taxon>Pseudomonadota</taxon>
        <taxon>Gammaproteobacteria</taxon>
        <taxon>Enterobacterales</taxon>
        <taxon>Erwiniaceae</taxon>
        <taxon>Erwinia</taxon>
    </lineage>
</organism>
<comment type="caution">
    <text evidence="2">The sequence shown here is derived from an EMBL/GenBank/DDBJ whole genome shotgun (WGS) entry which is preliminary data.</text>
</comment>
<dbReference type="STRING" id="1161919.EPIR_1378"/>
<sequence>MESGGKGSGRPGSGRWFYQHFQQHQAQRKRRAAK</sequence>
<gene>
    <name evidence="2" type="ORF">EPIR_1378</name>
</gene>